<name>A0A074ITT3_STRSL</name>
<dbReference type="Proteomes" id="UP000027855">
    <property type="component" value="Unassembled WGS sequence"/>
</dbReference>
<accession>A0A074ITT3</accession>
<dbReference type="RefSeq" id="WP_037603799.1">
    <property type="nucleotide sequence ID" value="NZ_CP145863.1"/>
</dbReference>
<proteinExistence type="predicted"/>
<organism evidence="1 2">
    <name type="scientific">Streptococcus salivarius</name>
    <dbReference type="NCBI Taxonomy" id="1304"/>
    <lineage>
        <taxon>Bacteria</taxon>
        <taxon>Bacillati</taxon>
        <taxon>Bacillota</taxon>
        <taxon>Bacilli</taxon>
        <taxon>Lactobacillales</taxon>
        <taxon>Streptococcaceae</taxon>
        <taxon>Streptococcus</taxon>
    </lineage>
</organism>
<reference evidence="1 2" key="1">
    <citation type="submission" date="2014-04" db="EMBL/GenBank/DDBJ databases">
        <title>Variable characteristics of bacteriocin-producing Streptococcus salivarius strains isolated from Malaysian subjects.</title>
        <authorList>
            <person name="Philip K."/>
            <person name="Barbour A."/>
        </authorList>
    </citation>
    <scope>NUCLEOTIDE SEQUENCE [LARGE SCALE GENOMIC DNA]</scope>
    <source>
        <strain evidence="1 2">NU10</strain>
    </source>
</reference>
<dbReference type="Pfam" id="PF11457">
    <property type="entry name" value="DUF3021"/>
    <property type="match status" value="1"/>
</dbReference>
<dbReference type="EMBL" id="JJMT01000032">
    <property type="protein sequence ID" value="KEO43535.1"/>
    <property type="molecule type" value="Genomic_DNA"/>
</dbReference>
<evidence type="ECO:0000313" key="2">
    <source>
        <dbReference type="Proteomes" id="UP000027855"/>
    </source>
</evidence>
<evidence type="ECO:0000313" key="1">
    <source>
        <dbReference type="EMBL" id="KEO43535.1"/>
    </source>
</evidence>
<comment type="caution">
    <text evidence="1">The sequence shown here is derived from an EMBL/GenBank/DDBJ whole genome shotgun (WGS) entry which is preliminary data.</text>
</comment>
<sequence length="151" mass="17456">MKKQFFKSGTSGILIGLAVSMIMSLIWAPSYMPLNPHSAIGQWMTSHQVHGSIVLAYCLITWFAIGILFEVASYIFRKAEWSLLRATLTHYALTCLGFIPLATLSGWFPLRLTFYLELVIEFSLIYLLVWVFSYWKMKKDIEELNQELKHL</sequence>
<dbReference type="InterPro" id="IPR021560">
    <property type="entry name" value="DUF3021"/>
</dbReference>
<dbReference type="AlphaFoldDB" id="A0A074ITT3"/>
<gene>
    <name evidence="1" type="ORF">DL07_06865</name>
</gene>
<protein>
    <recommendedName>
        <fullName evidence="3">DUF3021 domain-containing protein</fullName>
    </recommendedName>
</protein>
<evidence type="ECO:0008006" key="3">
    <source>
        <dbReference type="Google" id="ProtNLM"/>
    </source>
</evidence>